<evidence type="ECO:0000313" key="4">
    <source>
        <dbReference type="Proteomes" id="UP001156441"/>
    </source>
</evidence>
<dbReference type="SUPFAM" id="SSF49785">
    <property type="entry name" value="Galactose-binding domain-like"/>
    <property type="match status" value="1"/>
</dbReference>
<evidence type="ECO:0000313" key="3">
    <source>
        <dbReference type="EMBL" id="MCT2581531.1"/>
    </source>
</evidence>
<sequence>MGIALRGRRGKLKEIVISKVFVNFRVGDTQDTAVLFDQRLSQAFGPEHVFMSSRSMRGGTVFPPELEKEATTCAAMLVLVGPRWLVPDSDGERRIDEPGDWVRKEIELALWNQRPVIPVLVGDRQRLHESDNLPASIAGLVDHQYLRFHHRSATYDLMHLVDEIRHHVGKGGIELPTPENSVLLTSLRPTRRADVRLAAAEINGRYYGDSIVYRPSVFANHPRGSISFSLGRNYRRLDVIVGVLDDAAEADQLGVFRVIADGAVRNEVAVRQGQPRELSVDVSGVLHLALEAHRPGMTQHPMMAGVNVAGGQSNRLPELAWGNPVLHP</sequence>
<dbReference type="Gene3D" id="2.60.120.1060">
    <property type="entry name" value="NPCBM/NEW2 domain"/>
    <property type="match status" value="1"/>
</dbReference>
<evidence type="ECO:0000259" key="2">
    <source>
        <dbReference type="Pfam" id="PF13676"/>
    </source>
</evidence>
<name>A0ABT2J1I9_9PSEU</name>
<dbReference type="Pfam" id="PF13676">
    <property type="entry name" value="TIR_2"/>
    <property type="match status" value="1"/>
</dbReference>
<dbReference type="Gene3D" id="3.40.50.10140">
    <property type="entry name" value="Toll/interleukin-1 receptor homology (TIR) domain"/>
    <property type="match status" value="1"/>
</dbReference>
<feature type="domain" description="Glycosyl hydrolase family 98 putative carbohydrate-binding module" evidence="1">
    <location>
        <begin position="221"/>
        <end position="293"/>
    </location>
</feature>
<dbReference type="InterPro" id="IPR013222">
    <property type="entry name" value="Glyco_hyd_98_carb-bd"/>
</dbReference>
<reference evidence="3 4" key="1">
    <citation type="submission" date="2021-02" db="EMBL/GenBank/DDBJ databases">
        <title>Actinophytocola xerophila sp. nov., isolated from soil of cotton cropping field.</title>
        <authorList>
            <person name="Huang R."/>
            <person name="Chen X."/>
            <person name="Ge X."/>
            <person name="Liu W."/>
        </authorList>
    </citation>
    <scope>NUCLEOTIDE SEQUENCE [LARGE SCALE GENOMIC DNA]</scope>
    <source>
        <strain evidence="3 4">S1-96</strain>
    </source>
</reference>
<proteinExistence type="predicted"/>
<organism evidence="3 4">
    <name type="scientific">Actinophytocola gossypii</name>
    <dbReference type="NCBI Taxonomy" id="2812003"/>
    <lineage>
        <taxon>Bacteria</taxon>
        <taxon>Bacillati</taxon>
        <taxon>Actinomycetota</taxon>
        <taxon>Actinomycetes</taxon>
        <taxon>Pseudonocardiales</taxon>
        <taxon>Pseudonocardiaceae</taxon>
    </lineage>
</organism>
<protein>
    <submittedName>
        <fullName evidence="3">TIR domain-containing protein</fullName>
    </submittedName>
</protein>
<keyword evidence="4" id="KW-1185">Reference proteome</keyword>
<feature type="domain" description="TIR" evidence="2">
    <location>
        <begin position="20"/>
        <end position="150"/>
    </location>
</feature>
<dbReference type="Proteomes" id="UP001156441">
    <property type="component" value="Unassembled WGS sequence"/>
</dbReference>
<gene>
    <name evidence="3" type="ORF">JT362_00160</name>
</gene>
<dbReference type="InterPro" id="IPR000157">
    <property type="entry name" value="TIR_dom"/>
</dbReference>
<evidence type="ECO:0000259" key="1">
    <source>
        <dbReference type="Pfam" id="PF08305"/>
    </source>
</evidence>
<dbReference type="InterPro" id="IPR038637">
    <property type="entry name" value="NPCBM_sf"/>
</dbReference>
<dbReference type="InterPro" id="IPR035897">
    <property type="entry name" value="Toll_tir_struct_dom_sf"/>
</dbReference>
<dbReference type="EMBL" id="JAFFZE010000001">
    <property type="protein sequence ID" value="MCT2581531.1"/>
    <property type="molecule type" value="Genomic_DNA"/>
</dbReference>
<dbReference type="Pfam" id="PF08305">
    <property type="entry name" value="NPCBM"/>
    <property type="match status" value="1"/>
</dbReference>
<accession>A0ABT2J1I9</accession>
<dbReference type="InterPro" id="IPR008979">
    <property type="entry name" value="Galactose-bd-like_sf"/>
</dbReference>
<dbReference type="RefSeq" id="WP_260188889.1">
    <property type="nucleotide sequence ID" value="NZ_JAFFZE010000001.1"/>
</dbReference>
<comment type="caution">
    <text evidence="3">The sequence shown here is derived from an EMBL/GenBank/DDBJ whole genome shotgun (WGS) entry which is preliminary data.</text>
</comment>